<dbReference type="Gene3D" id="1.20.1530.20">
    <property type="match status" value="1"/>
</dbReference>
<dbReference type="RefSeq" id="WP_257529239.1">
    <property type="nucleotide sequence ID" value="NZ_JANKAS010000001.1"/>
</dbReference>
<evidence type="ECO:0000256" key="4">
    <source>
        <dbReference type="ARBA" id="ARBA00022475"/>
    </source>
</evidence>
<dbReference type="InterPro" id="IPR038770">
    <property type="entry name" value="Na+/solute_symporter_sf"/>
</dbReference>
<name>A0AAE3HCA0_9FIRM</name>
<keyword evidence="10" id="KW-1185">Reference proteome</keyword>
<evidence type="ECO:0000256" key="3">
    <source>
        <dbReference type="ARBA" id="ARBA00022448"/>
    </source>
</evidence>
<feature type="transmembrane region" description="Helical" evidence="8">
    <location>
        <begin position="68"/>
        <end position="87"/>
    </location>
</feature>
<evidence type="ECO:0000256" key="8">
    <source>
        <dbReference type="SAM" id="Phobius"/>
    </source>
</evidence>
<dbReference type="Proteomes" id="UP001205748">
    <property type="component" value="Unassembled WGS sequence"/>
</dbReference>
<gene>
    <name evidence="9" type="ORF">NSA47_00845</name>
</gene>
<keyword evidence="7 8" id="KW-0472">Membrane</keyword>
<dbReference type="GO" id="GO:0005886">
    <property type="term" value="C:plasma membrane"/>
    <property type="evidence" value="ECO:0007669"/>
    <property type="project" value="UniProtKB-SubCell"/>
</dbReference>
<feature type="transmembrane region" description="Helical" evidence="8">
    <location>
        <begin position="99"/>
        <end position="118"/>
    </location>
</feature>
<keyword evidence="5 8" id="KW-0812">Transmembrane</keyword>
<protein>
    <submittedName>
        <fullName evidence="9">AEC family transporter</fullName>
    </submittedName>
</protein>
<comment type="similarity">
    <text evidence="2">Belongs to the auxin efflux carrier (TC 2.A.69) family.</text>
</comment>
<evidence type="ECO:0000313" key="10">
    <source>
        <dbReference type="Proteomes" id="UP001205748"/>
    </source>
</evidence>
<comment type="subcellular location">
    <subcellularLocation>
        <location evidence="1">Cell membrane</location>
        <topology evidence="1">Multi-pass membrane protein</topology>
    </subcellularLocation>
</comment>
<sequence length="305" mass="34749">MLTIIKSILSLFLVIVVGVYGEKKGIITNRLNRGLTDLLLQIILPFMIVSSFSFSYTNTIKSNVIKTFYYSFFAYIIVTVFSYLLTWPIKKEKKIILHFANVFTNTGYIGFPILHALYGVEAVIYGSIFNMFFVLFVWTYGIMLFNKKMKKEEFKEELKKTFLNPSIIAVYLGIILMVFDIQLPMVIKESMTSIGNMTAPLSMIIVGVTFSQVNIKAHLRDWTIYYGVVSKIILIPAILYFISIFINDRSIVSNTVIILASMPSATMTSIFAENFDIKKDYAAVMVVATTFLSLFTLPFLLKIII</sequence>
<dbReference type="AlphaFoldDB" id="A0AAE3HCA0"/>
<feature type="transmembrane region" description="Helical" evidence="8">
    <location>
        <begin position="34"/>
        <end position="56"/>
    </location>
</feature>
<dbReference type="PANTHER" id="PTHR36838">
    <property type="entry name" value="AUXIN EFFLUX CARRIER FAMILY PROTEIN"/>
    <property type="match status" value="1"/>
</dbReference>
<keyword evidence="4" id="KW-1003">Cell membrane</keyword>
<organism evidence="9 10">
    <name type="scientific">Irregularibacter muris</name>
    <dbReference type="NCBI Taxonomy" id="1796619"/>
    <lineage>
        <taxon>Bacteria</taxon>
        <taxon>Bacillati</taxon>
        <taxon>Bacillota</taxon>
        <taxon>Clostridia</taxon>
        <taxon>Eubacteriales</taxon>
        <taxon>Eubacteriaceae</taxon>
        <taxon>Irregularibacter</taxon>
    </lineage>
</organism>
<dbReference type="Pfam" id="PF03547">
    <property type="entry name" value="Mem_trans"/>
    <property type="match status" value="1"/>
</dbReference>
<dbReference type="InterPro" id="IPR004776">
    <property type="entry name" value="Mem_transp_PIN-like"/>
</dbReference>
<evidence type="ECO:0000256" key="7">
    <source>
        <dbReference type="ARBA" id="ARBA00023136"/>
    </source>
</evidence>
<evidence type="ECO:0000256" key="5">
    <source>
        <dbReference type="ARBA" id="ARBA00022692"/>
    </source>
</evidence>
<reference evidence="9" key="1">
    <citation type="submission" date="2022-07" db="EMBL/GenBank/DDBJ databases">
        <title>Enhanced cultured diversity of the mouse gut microbiota enables custom-made synthetic communities.</title>
        <authorList>
            <person name="Afrizal A."/>
        </authorList>
    </citation>
    <scope>NUCLEOTIDE SEQUENCE</scope>
    <source>
        <strain evidence="9">DSM 28593</strain>
    </source>
</reference>
<evidence type="ECO:0000256" key="1">
    <source>
        <dbReference type="ARBA" id="ARBA00004651"/>
    </source>
</evidence>
<proteinExistence type="inferred from homology"/>
<dbReference type="PANTHER" id="PTHR36838:SF1">
    <property type="entry name" value="SLR1864 PROTEIN"/>
    <property type="match status" value="1"/>
</dbReference>
<evidence type="ECO:0000313" key="9">
    <source>
        <dbReference type="EMBL" id="MCR1897537.1"/>
    </source>
</evidence>
<comment type="caution">
    <text evidence="9">The sequence shown here is derived from an EMBL/GenBank/DDBJ whole genome shotgun (WGS) entry which is preliminary data.</text>
</comment>
<dbReference type="GO" id="GO:0055085">
    <property type="term" value="P:transmembrane transport"/>
    <property type="evidence" value="ECO:0007669"/>
    <property type="project" value="InterPro"/>
</dbReference>
<feature type="transmembrane region" description="Helical" evidence="8">
    <location>
        <begin position="166"/>
        <end position="187"/>
    </location>
</feature>
<evidence type="ECO:0000256" key="6">
    <source>
        <dbReference type="ARBA" id="ARBA00022989"/>
    </source>
</evidence>
<dbReference type="EMBL" id="JANKAS010000001">
    <property type="protein sequence ID" value="MCR1897537.1"/>
    <property type="molecule type" value="Genomic_DNA"/>
</dbReference>
<feature type="transmembrane region" description="Helical" evidence="8">
    <location>
        <begin position="281"/>
        <end position="301"/>
    </location>
</feature>
<keyword evidence="6 8" id="KW-1133">Transmembrane helix</keyword>
<accession>A0AAE3HCA0</accession>
<feature type="transmembrane region" description="Helical" evidence="8">
    <location>
        <begin position="223"/>
        <end position="245"/>
    </location>
</feature>
<feature type="transmembrane region" description="Helical" evidence="8">
    <location>
        <begin position="251"/>
        <end position="272"/>
    </location>
</feature>
<feature type="transmembrane region" description="Helical" evidence="8">
    <location>
        <begin position="6"/>
        <end position="22"/>
    </location>
</feature>
<feature type="transmembrane region" description="Helical" evidence="8">
    <location>
        <begin position="124"/>
        <end position="145"/>
    </location>
</feature>
<evidence type="ECO:0000256" key="2">
    <source>
        <dbReference type="ARBA" id="ARBA00010145"/>
    </source>
</evidence>
<keyword evidence="3" id="KW-0813">Transport</keyword>